<dbReference type="AlphaFoldDB" id="A0A5A7UPW7"/>
<organism evidence="1 2">
    <name type="scientific">Cucumis melo var. makuwa</name>
    <name type="common">Oriental melon</name>
    <dbReference type="NCBI Taxonomy" id="1194695"/>
    <lineage>
        <taxon>Eukaryota</taxon>
        <taxon>Viridiplantae</taxon>
        <taxon>Streptophyta</taxon>
        <taxon>Embryophyta</taxon>
        <taxon>Tracheophyta</taxon>
        <taxon>Spermatophyta</taxon>
        <taxon>Magnoliopsida</taxon>
        <taxon>eudicotyledons</taxon>
        <taxon>Gunneridae</taxon>
        <taxon>Pentapetalae</taxon>
        <taxon>rosids</taxon>
        <taxon>fabids</taxon>
        <taxon>Cucurbitales</taxon>
        <taxon>Cucurbitaceae</taxon>
        <taxon>Benincaseae</taxon>
        <taxon>Cucumis</taxon>
    </lineage>
</organism>
<name>A0A5A7UPW7_CUCMM</name>
<dbReference type="OrthoDB" id="1740536at2759"/>
<reference evidence="1 2" key="1">
    <citation type="submission" date="2019-08" db="EMBL/GenBank/DDBJ databases">
        <title>Draft genome sequences of two oriental melons (Cucumis melo L. var makuwa).</title>
        <authorList>
            <person name="Kwon S.-Y."/>
        </authorList>
    </citation>
    <scope>NUCLEOTIDE SEQUENCE [LARGE SCALE GENOMIC DNA]</scope>
    <source>
        <strain evidence="2">cv. SW 3</strain>
        <tissue evidence="1">Leaf</tissue>
    </source>
</reference>
<evidence type="ECO:0000313" key="2">
    <source>
        <dbReference type="Proteomes" id="UP000321393"/>
    </source>
</evidence>
<sequence>MMMLTNTKQQKGERVIDYINRWRALSLNYKDRLTELSAVEMCTQGMHWGLFYILQGIKPRTFEELATRAHDIELSIASRGTKGFSVLEVRKDKKETNDAKKIVKSTIKESMVVNMTPLKYCRHAITTTREVADPAARINGGPHVKTGSSIDTKKKESTSRALVWRRIKHTNVENCHGKEFSCETRGEGEIRSNVPSLVKRKTFVTLNTSQGSLKVKRHDVILTNSENEGSEEGEGETSCHYITIIEESKIETLEEDAKDVP</sequence>
<dbReference type="EMBL" id="SSTE01008485">
    <property type="protein sequence ID" value="KAA0055591.1"/>
    <property type="molecule type" value="Genomic_DNA"/>
</dbReference>
<dbReference type="PANTHER" id="PTHR33437:SF2">
    <property type="entry name" value="OS06G0361200 PROTEIN"/>
    <property type="match status" value="1"/>
</dbReference>
<protein>
    <submittedName>
        <fullName evidence="1">Ty3-gypsy retrotransposon protein</fullName>
    </submittedName>
</protein>
<comment type="caution">
    <text evidence="1">The sequence shown here is derived from an EMBL/GenBank/DDBJ whole genome shotgun (WGS) entry which is preliminary data.</text>
</comment>
<dbReference type="PANTHER" id="PTHR33437">
    <property type="entry name" value="OS06G0361200 PROTEIN"/>
    <property type="match status" value="1"/>
</dbReference>
<gene>
    <name evidence="1" type="ORF">E6C27_scaffold222G00730</name>
</gene>
<accession>A0A5A7UPW7</accession>
<proteinExistence type="predicted"/>
<dbReference type="Proteomes" id="UP000321393">
    <property type="component" value="Unassembled WGS sequence"/>
</dbReference>
<evidence type="ECO:0000313" key="1">
    <source>
        <dbReference type="EMBL" id="KAA0055591.1"/>
    </source>
</evidence>